<sequence length="39" mass="4097">MESSPTLPVPTSLPRRRIETASADFVTSVNHLRGGSSAA</sequence>
<gene>
    <name evidence="1" type="ORF">GGQ65_000610</name>
</gene>
<protein>
    <submittedName>
        <fullName evidence="1">Uncharacterized protein</fullName>
    </submittedName>
</protein>
<dbReference type="Proteomes" id="UP000545490">
    <property type="component" value="Unassembled WGS sequence"/>
</dbReference>
<dbReference type="EMBL" id="JACIDG010000002">
    <property type="protein sequence ID" value="MBB3913341.1"/>
    <property type="molecule type" value="Genomic_DNA"/>
</dbReference>
<accession>A0A7W6FHE5</accession>
<organism evidence="1 2">
    <name type="scientific">Rhizobium fabae</name>
    <dbReference type="NCBI Taxonomy" id="573179"/>
    <lineage>
        <taxon>Bacteria</taxon>
        <taxon>Pseudomonadati</taxon>
        <taxon>Pseudomonadota</taxon>
        <taxon>Alphaproteobacteria</taxon>
        <taxon>Hyphomicrobiales</taxon>
        <taxon>Rhizobiaceae</taxon>
        <taxon>Rhizobium/Agrobacterium group</taxon>
        <taxon>Rhizobium</taxon>
    </lineage>
</organism>
<reference evidence="1 2" key="1">
    <citation type="submission" date="2020-08" db="EMBL/GenBank/DDBJ databases">
        <title>Genomic Encyclopedia of Type Strains, Phase IV (KMG-IV): sequencing the most valuable type-strain genomes for metagenomic binning, comparative biology and taxonomic classification.</title>
        <authorList>
            <person name="Goeker M."/>
        </authorList>
    </citation>
    <scope>NUCLEOTIDE SEQUENCE [LARGE SCALE GENOMIC DNA]</scope>
    <source>
        <strain evidence="1 2">DSM 19331</strain>
    </source>
</reference>
<comment type="caution">
    <text evidence="1">The sequence shown here is derived from an EMBL/GenBank/DDBJ whole genome shotgun (WGS) entry which is preliminary data.</text>
</comment>
<proteinExistence type="predicted"/>
<evidence type="ECO:0000313" key="1">
    <source>
        <dbReference type="EMBL" id="MBB3913341.1"/>
    </source>
</evidence>
<dbReference type="AlphaFoldDB" id="A0A7W6FHE5"/>
<name>A0A7W6FHE5_9HYPH</name>
<evidence type="ECO:0000313" key="2">
    <source>
        <dbReference type="Proteomes" id="UP000545490"/>
    </source>
</evidence>